<dbReference type="CTD" id="9945719"/>
<proteinExistence type="predicted"/>
<reference evidence="1" key="1">
    <citation type="submission" date="2012-04" db="EMBL/GenBank/DDBJ databases">
        <title>The Genome Sequence of Loa loa.</title>
        <authorList>
            <consortium name="The Broad Institute Genome Sequencing Platform"/>
            <consortium name="Broad Institute Genome Sequencing Center for Infectious Disease"/>
            <person name="Nutman T.B."/>
            <person name="Fink D.L."/>
            <person name="Russ C."/>
            <person name="Young S."/>
            <person name="Zeng Q."/>
            <person name="Gargeya S."/>
            <person name="Alvarado L."/>
            <person name="Berlin A."/>
            <person name="Chapman S.B."/>
            <person name="Chen Z."/>
            <person name="Freedman E."/>
            <person name="Gellesch M."/>
            <person name="Goldberg J."/>
            <person name="Griggs A."/>
            <person name="Gujja S."/>
            <person name="Heilman E.R."/>
            <person name="Heiman D."/>
            <person name="Howarth C."/>
            <person name="Mehta T."/>
            <person name="Neiman D."/>
            <person name="Pearson M."/>
            <person name="Roberts A."/>
            <person name="Saif S."/>
            <person name="Shea T."/>
            <person name="Shenoy N."/>
            <person name="Sisk P."/>
            <person name="Stolte C."/>
            <person name="Sykes S."/>
            <person name="White J."/>
            <person name="Yandava C."/>
            <person name="Haas B."/>
            <person name="Henn M.R."/>
            <person name="Nusbaum C."/>
            <person name="Birren B."/>
        </authorList>
    </citation>
    <scope>NUCLEOTIDE SEQUENCE [LARGE SCALE GENOMIC DNA]</scope>
</reference>
<name>A0A1S0TU16_LOALO</name>
<dbReference type="EMBL" id="JH712140">
    <property type="protein sequence ID" value="EFO20198.1"/>
    <property type="molecule type" value="Genomic_DNA"/>
</dbReference>
<dbReference type="GeneID" id="9945719"/>
<accession>A0A1S0TU16</accession>
<organism evidence="1">
    <name type="scientific">Loa loa</name>
    <name type="common">Eye worm</name>
    <name type="synonym">Filaria loa</name>
    <dbReference type="NCBI Taxonomy" id="7209"/>
    <lineage>
        <taxon>Eukaryota</taxon>
        <taxon>Metazoa</taxon>
        <taxon>Ecdysozoa</taxon>
        <taxon>Nematoda</taxon>
        <taxon>Chromadorea</taxon>
        <taxon>Rhabditida</taxon>
        <taxon>Spirurina</taxon>
        <taxon>Spiruromorpha</taxon>
        <taxon>Filarioidea</taxon>
        <taxon>Onchocercidae</taxon>
        <taxon>Loa</taxon>
    </lineage>
</organism>
<dbReference type="RefSeq" id="XP_003143871.1">
    <property type="nucleotide sequence ID" value="XM_003143823.1"/>
</dbReference>
<dbReference type="KEGG" id="loa:LOAG_08291"/>
<dbReference type="InParanoid" id="A0A1S0TU16"/>
<protein>
    <submittedName>
        <fullName evidence="1">Uncharacterized protein</fullName>
    </submittedName>
</protein>
<gene>
    <name evidence="1" type="ORF">LOAG_08291</name>
</gene>
<dbReference type="AlphaFoldDB" id="A0A1S0TU16"/>
<sequence>MADLVEENEIMRNKHDMWYEKWVDGRRYLPFYFSCSANSRRFKFINKICHNLEKSTLERSSTVAGEKRGWEVTAERINSAKMDGNGRIWVSDMNIEIRGP</sequence>
<evidence type="ECO:0000313" key="1">
    <source>
        <dbReference type="EMBL" id="EFO20198.1"/>
    </source>
</evidence>